<dbReference type="AlphaFoldDB" id="A0A916XB56"/>
<accession>A0A916XB56</accession>
<dbReference type="EMBL" id="BMGG01000002">
    <property type="protein sequence ID" value="GGC57884.1"/>
    <property type="molecule type" value="Genomic_DNA"/>
</dbReference>
<gene>
    <name evidence="4" type="ORF">GCM10010994_16090</name>
</gene>
<dbReference type="RefSeq" id="WP_188608596.1">
    <property type="nucleotide sequence ID" value="NZ_BMGG01000002.1"/>
</dbReference>
<reference evidence="4" key="2">
    <citation type="submission" date="2020-09" db="EMBL/GenBank/DDBJ databases">
        <authorList>
            <person name="Sun Q."/>
            <person name="Zhou Y."/>
        </authorList>
    </citation>
    <scope>NUCLEOTIDE SEQUENCE</scope>
    <source>
        <strain evidence="4">CGMCC 1.12919</strain>
    </source>
</reference>
<protein>
    <submittedName>
        <fullName evidence="4">ATPase</fullName>
    </submittedName>
</protein>
<organism evidence="4 5">
    <name type="scientific">Chelatococcus reniformis</name>
    <dbReference type="NCBI Taxonomy" id="1494448"/>
    <lineage>
        <taxon>Bacteria</taxon>
        <taxon>Pseudomonadati</taxon>
        <taxon>Pseudomonadota</taxon>
        <taxon>Alphaproteobacteria</taxon>
        <taxon>Hyphomicrobiales</taxon>
        <taxon>Chelatococcaceae</taxon>
        <taxon>Chelatococcus</taxon>
    </lineage>
</organism>
<dbReference type="Gene3D" id="1.10.3580.10">
    <property type="entry name" value="ATP12 ATPase"/>
    <property type="match status" value="1"/>
</dbReference>
<evidence type="ECO:0000313" key="4">
    <source>
        <dbReference type="EMBL" id="GGC57884.1"/>
    </source>
</evidence>
<comment type="caution">
    <text evidence="4">The sequence shown here is derived from an EMBL/GenBank/DDBJ whole genome shotgun (WGS) entry which is preliminary data.</text>
</comment>
<comment type="similarity">
    <text evidence="1">Belongs to the ATP12 family.</text>
</comment>
<dbReference type="Gene3D" id="3.30.2180.10">
    <property type="entry name" value="ATP12-like"/>
    <property type="match status" value="1"/>
</dbReference>
<evidence type="ECO:0000313" key="5">
    <source>
        <dbReference type="Proteomes" id="UP000637002"/>
    </source>
</evidence>
<dbReference type="InterPro" id="IPR023335">
    <property type="entry name" value="ATP12_ortho_dom_sf"/>
</dbReference>
<keyword evidence="3" id="KW-0143">Chaperone</keyword>
<dbReference type="GO" id="GO:0043461">
    <property type="term" value="P:proton-transporting ATP synthase complex assembly"/>
    <property type="evidence" value="ECO:0007669"/>
    <property type="project" value="InterPro"/>
</dbReference>
<evidence type="ECO:0000256" key="3">
    <source>
        <dbReference type="ARBA" id="ARBA00023186"/>
    </source>
</evidence>
<dbReference type="InterPro" id="IPR011419">
    <property type="entry name" value="ATP12_ATP_synth-F1-assembly"/>
</dbReference>
<dbReference type="PANTHER" id="PTHR21013:SF10">
    <property type="entry name" value="ATP SYNTHASE MITOCHONDRIAL F1 COMPLEX ASSEMBLY FACTOR 2"/>
    <property type="match status" value="1"/>
</dbReference>
<proteinExistence type="inferred from homology"/>
<dbReference type="Proteomes" id="UP000637002">
    <property type="component" value="Unassembled WGS sequence"/>
</dbReference>
<name>A0A916XB56_9HYPH</name>
<evidence type="ECO:0000256" key="1">
    <source>
        <dbReference type="ARBA" id="ARBA00008231"/>
    </source>
</evidence>
<keyword evidence="5" id="KW-1185">Reference proteome</keyword>
<sequence>MASTDQDPDPIRISQRAMRPTLPRRFYTEVAVTQDEEGRFSVRLDGRGARTTARRPLALPTQAAAEAVAQEWQAQRDVVDPSTMPMTRMVMAALDTVSDDPRPIVAEVAKYGGSDLLCYRAAEPQSLADRQTACWDPLLSWMHERYGARFVLAEGVMYAAQPQPTIEAVETAVRAMPVPFGLAAMHVLTTLSGSVVLALAVAQGRLTPEAAWAAAHVDEDHQIERWGADEEATLRRSRRFADFAAAAKLLALA</sequence>
<dbReference type="Pfam" id="PF07542">
    <property type="entry name" value="ATP12"/>
    <property type="match status" value="1"/>
</dbReference>
<dbReference type="InterPro" id="IPR042272">
    <property type="entry name" value="ATP12_ATP_synth-F1-assembly_N"/>
</dbReference>
<dbReference type="PANTHER" id="PTHR21013">
    <property type="entry name" value="ATP SYNTHASE MITOCHONDRIAL F1 COMPLEX ASSEMBLY FACTOR 2/ATP12 PROTEIN, MITOCHONDRIAL PRECURSOR"/>
    <property type="match status" value="1"/>
</dbReference>
<reference evidence="4" key="1">
    <citation type="journal article" date="2014" name="Int. J. Syst. Evol. Microbiol.">
        <title>Complete genome sequence of Corynebacterium casei LMG S-19264T (=DSM 44701T), isolated from a smear-ripened cheese.</title>
        <authorList>
            <consortium name="US DOE Joint Genome Institute (JGI-PGF)"/>
            <person name="Walter F."/>
            <person name="Albersmeier A."/>
            <person name="Kalinowski J."/>
            <person name="Ruckert C."/>
        </authorList>
    </citation>
    <scope>NUCLEOTIDE SEQUENCE</scope>
    <source>
        <strain evidence="4">CGMCC 1.12919</strain>
    </source>
</reference>
<dbReference type="SUPFAM" id="SSF160909">
    <property type="entry name" value="ATP12-like"/>
    <property type="match status" value="1"/>
</dbReference>
<keyword evidence="2" id="KW-0809">Transit peptide</keyword>
<evidence type="ECO:0000256" key="2">
    <source>
        <dbReference type="ARBA" id="ARBA00022946"/>
    </source>
</evidence>